<accession>A0AAE8M2X3</accession>
<sequence length="206" mass="23850">MTEPRPAKRKRAKEGQEETQSTSRHDLENFARFADVTFILQDEIRVCVNSVIMKTASPVFAAMLDPHFKKGHALTQAKNVPVEIALPKDDAGAFGHICQVLHCQADTTLLEPNPDMLLKIWILIQKYDLKKAIKLSIEHWVRRQLELRLELEDLWLLALFCFQFEEATAFQYVTQQLMLSANLPFVKLATKLEERTKGFVWASWRR</sequence>
<gene>
    <name evidence="2" type="ORF">FTOL_02906</name>
</gene>
<dbReference type="AlphaFoldDB" id="A0AAE8M2X3"/>
<feature type="region of interest" description="Disordered" evidence="1">
    <location>
        <begin position="1"/>
        <end position="24"/>
    </location>
</feature>
<keyword evidence="3" id="KW-1185">Reference proteome</keyword>
<name>A0AAE8M2X3_9HYPO</name>
<organism evidence="2 3">
    <name type="scientific">Fusarium torulosum</name>
    <dbReference type="NCBI Taxonomy" id="33205"/>
    <lineage>
        <taxon>Eukaryota</taxon>
        <taxon>Fungi</taxon>
        <taxon>Dikarya</taxon>
        <taxon>Ascomycota</taxon>
        <taxon>Pezizomycotina</taxon>
        <taxon>Sordariomycetes</taxon>
        <taxon>Hypocreomycetidae</taxon>
        <taxon>Hypocreales</taxon>
        <taxon>Nectriaceae</taxon>
        <taxon>Fusarium</taxon>
    </lineage>
</organism>
<evidence type="ECO:0008006" key="4">
    <source>
        <dbReference type="Google" id="ProtNLM"/>
    </source>
</evidence>
<dbReference type="EMBL" id="ONZP01000089">
    <property type="protein sequence ID" value="SPJ73177.1"/>
    <property type="molecule type" value="Genomic_DNA"/>
</dbReference>
<evidence type="ECO:0000313" key="3">
    <source>
        <dbReference type="Proteomes" id="UP001187734"/>
    </source>
</evidence>
<protein>
    <recommendedName>
        <fullName evidence="4">BTB domain-containing protein</fullName>
    </recommendedName>
</protein>
<comment type="caution">
    <text evidence="2">The sequence shown here is derived from an EMBL/GenBank/DDBJ whole genome shotgun (WGS) entry which is preliminary data.</text>
</comment>
<dbReference type="SUPFAM" id="SSF54695">
    <property type="entry name" value="POZ domain"/>
    <property type="match status" value="1"/>
</dbReference>
<proteinExistence type="predicted"/>
<evidence type="ECO:0000313" key="2">
    <source>
        <dbReference type="EMBL" id="SPJ73177.1"/>
    </source>
</evidence>
<dbReference type="Gene3D" id="3.30.710.10">
    <property type="entry name" value="Potassium Channel Kv1.1, Chain A"/>
    <property type="match status" value="1"/>
</dbReference>
<reference evidence="2" key="1">
    <citation type="submission" date="2018-03" db="EMBL/GenBank/DDBJ databases">
        <authorList>
            <person name="Guldener U."/>
        </authorList>
    </citation>
    <scope>NUCLEOTIDE SEQUENCE</scope>
</reference>
<dbReference type="Proteomes" id="UP001187734">
    <property type="component" value="Unassembled WGS sequence"/>
</dbReference>
<evidence type="ECO:0000256" key="1">
    <source>
        <dbReference type="SAM" id="MobiDB-lite"/>
    </source>
</evidence>
<dbReference type="InterPro" id="IPR011333">
    <property type="entry name" value="SKP1/BTB/POZ_sf"/>
</dbReference>